<accession>A0ABP9U1D8</accession>
<evidence type="ECO:0000313" key="3">
    <source>
        <dbReference type="EMBL" id="GAA5340987.1"/>
    </source>
</evidence>
<dbReference type="EMBL" id="BAABNP010000007">
    <property type="protein sequence ID" value="GAA5340987.1"/>
    <property type="molecule type" value="Genomic_DNA"/>
</dbReference>
<sequence>MSFNELMFRNVEGSSADPVRTWHPEVIASILAYGGADDYAPVMNEIFADPWGPVARTVEDIVRHLDLDDEDESVDSGTAALFAAGLRYAREDAETEEQSAVADELAQLVRRSGLRQTEFAARLGTSAGRLSNYLRAKISPRASLMVRARRVAADAESSTGAPGRQPSFRKPGLRKE</sequence>
<feature type="region of interest" description="Disordered" evidence="1">
    <location>
        <begin position="151"/>
        <end position="176"/>
    </location>
</feature>
<dbReference type="CDD" id="cd00093">
    <property type="entry name" value="HTH_XRE"/>
    <property type="match status" value="1"/>
</dbReference>
<evidence type="ECO:0000313" key="4">
    <source>
        <dbReference type="Proteomes" id="UP001498935"/>
    </source>
</evidence>
<dbReference type="Pfam" id="PF13560">
    <property type="entry name" value="HTH_31"/>
    <property type="match status" value="1"/>
</dbReference>
<protein>
    <recommendedName>
        <fullName evidence="2">HTH cro/C1-type domain-containing protein</fullName>
    </recommendedName>
</protein>
<dbReference type="RefSeq" id="WP_342038190.1">
    <property type="nucleotide sequence ID" value="NZ_BAABBK010000006.1"/>
</dbReference>
<gene>
    <name evidence="3" type="ORF">KACC15558_20270</name>
</gene>
<dbReference type="PROSITE" id="PS50943">
    <property type="entry name" value="HTH_CROC1"/>
    <property type="match status" value="1"/>
</dbReference>
<evidence type="ECO:0000256" key="1">
    <source>
        <dbReference type="SAM" id="MobiDB-lite"/>
    </source>
</evidence>
<name>A0ABP9U1D8_9MICO</name>
<dbReference type="InterPro" id="IPR010982">
    <property type="entry name" value="Lambda_DNA-bd_dom_sf"/>
</dbReference>
<organism evidence="3 4">
    <name type="scientific">Brevibacterium ammoniilyticum</name>
    <dbReference type="NCBI Taxonomy" id="1046555"/>
    <lineage>
        <taxon>Bacteria</taxon>
        <taxon>Bacillati</taxon>
        <taxon>Actinomycetota</taxon>
        <taxon>Actinomycetes</taxon>
        <taxon>Micrococcales</taxon>
        <taxon>Brevibacteriaceae</taxon>
        <taxon>Brevibacterium</taxon>
    </lineage>
</organism>
<reference evidence="3 4" key="1">
    <citation type="submission" date="2024-02" db="EMBL/GenBank/DDBJ databases">
        <title>Characterization of antibiotic resistant novel bacterial strains and their environmental applications.</title>
        <authorList>
            <person name="Manzoor S."/>
            <person name="Abbas S."/>
            <person name="Arshad M."/>
            <person name="Li W.J."/>
            <person name="Ahmed I."/>
        </authorList>
    </citation>
    <scope>NUCLEOTIDE SEQUENCE [LARGE SCALE GENOMIC DNA]</scope>
    <source>
        <strain evidence="3 4">KACC 15558</strain>
    </source>
</reference>
<dbReference type="Gene3D" id="1.10.260.40">
    <property type="entry name" value="lambda repressor-like DNA-binding domains"/>
    <property type="match status" value="1"/>
</dbReference>
<proteinExistence type="predicted"/>
<evidence type="ECO:0000259" key="2">
    <source>
        <dbReference type="PROSITE" id="PS50943"/>
    </source>
</evidence>
<dbReference type="SUPFAM" id="SSF47413">
    <property type="entry name" value="lambda repressor-like DNA-binding domains"/>
    <property type="match status" value="1"/>
</dbReference>
<keyword evidence="4" id="KW-1185">Reference proteome</keyword>
<feature type="domain" description="HTH cro/C1-type" evidence="2">
    <location>
        <begin position="105"/>
        <end position="147"/>
    </location>
</feature>
<dbReference type="InterPro" id="IPR001387">
    <property type="entry name" value="Cro/C1-type_HTH"/>
</dbReference>
<comment type="caution">
    <text evidence="3">The sequence shown here is derived from an EMBL/GenBank/DDBJ whole genome shotgun (WGS) entry which is preliminary data.</text>
</comment>
<dbReference type="Proteomes" id="UP001498935">
    <property type="component" value="Unassembled WGS sequence"/>
</dbReference>